<evidence type="ECO:0000313" key="4">
    <source>
        <dbReference type="EMBL" id="KNC54132.1"/>
    </source>
</evidence>
<organism evidence="4 5">
    <name type="scientific">Thecamonas trahens ATCC 50062</name>
    <dbReference type="NCBI Taxonomy" id="461836"/>
    <lineage>
        <taxon>Eukaryota</taxon>
        <taxon>Apusozoa</taxon>
        <taxon>Apusomonadida</taxon>
        <taxon>Apusomonadidae</taxon>
        <taxon>Thecamonas</taxon>
    </lineage>
</organism>
<feature type="region of interest" description="Disordered" evidence="3">
    <location>
        <begin position="446"/>
        <end position="508"/>
    </location>
</feature>
<accession>A0A0L0DPA5</accession>
<reference evidence="4 5" key="1">
    <citation type="submission" date="2010-05" db="EMBL/GenBank/DDBJ databases">
        <title>The Genome Sequence of Thecamonas trahens ATCC 50062.</title>
        <authorList>
            <consortium name="The Broad Institute Genome Sequencing Platform"/>
            <person name="Russ C."/>
            <person name="Cuomo C."/>
            <person name="Shea T."/>
            <person name="Young S.K."/>
            <person name="Zeng Q."/>
            <person name="Koehrsen M."/>
            <person name="Haas B."/>
            <person name="Borodovsky M."/>
            <person name="Guigo R."/>
            <person name="Alvarado L."/>
            <person name="Berlin A."/>
            <person name="Bochicchio J."/>
            <person name="Borenstein D."/>
            <person name="Chapman S."/>
            <person name="Chen Z."/>
            <person name="Freedman E."/>
            <person name="Gellesch M."/>
            <person name="Goldberg J."/>
            <person name="Griggs A."/>
            <person name="Gujja S."/>
            <person name="Heilman E."/>
            <person name="Heiman D."/>
            <person name="Hepburn T."/>
            <person name="Howarth C."/>
            <person name="Jen D."/>
            <person name="Larson L."/>
            <person name="Mehta T."/>
            <person name="Park D."/>
            <person name="Pearson M."/>
            <person name="Roberts A."/>
            <person name="Saif S."/>
            <person name="Shenoy N."/>
            <person name="Sisk P."/>
            <person name="Stolte C."/>
            <person name="Sykes S."/>
            <person name="Thomson T."/>
            <person name="Walk T."/>
            <person name="White J."/>
            <person name="Yandava C."/>
            <person name="Burger G."/>
            <person name="Gray M.W."/>
            <person name="Holland P.W.H."/>
            <person name="King N."/>
            <person name="Lang F.B.F."/>
            <person name="Roger A.J."/>
            <person name="Ruiz-Trillo I."/>
            <person name="Lander E."/>
            <person name="Nusbaum C."/>
        </authorList>
    </citation>
    <scope>NUCLEOTIDE SEQUENCE [LARGE SCALE GENOMIC DNA]</scope>
    <source>
        <strain evidence="4 5">ATCC 50062</strain>
    </source>
</reference>
<feature type="compositionally biased region" description="Basic residues" evidence="3">
    <location>
        <begin position="471"/>
        <end position="485"/>
    </location>
</feature>
<feature type="compositionally biased region" description="Basic and acidic residues" evidence="3">
    <location>
        <begin position="251"/>
        <end position="265"/>
    </location>
</feature>
<dbReference type="InterPro" id="IPR051179">
    <property type="entry name" value="WD_repeat_multifunction"/>
</dbReference>
<keyword evidence="2" id="KW-0677">Repeat</keyword>
<dbReference type="SUPFAM" id="SSF50978">
    <property type="entry name" value="WD40 repeat-like"/>
    <property type="match status" value="1"/>
</dbReference>
<protein>
    <submittedName>
        <fullName evidence="4">Uncharacterized protein</fullName>
    </submittedName>
</protein>
<dbReference type="STRING" id="461836.A0A0L0DPA5"/>
<feature type="region of interest" description="Disordered" evidence="3">
    <location>
        <begin position="249"/>
        <end position="276"/>
    </location>
</feature>
<dbReference type="PANTHER" id="PTHR19857:SF8">
    <property type="entry name" value="ANGIO-ASSOCIATED MIGRATORY CELL PROTEIN"/>
    <property type="match status" value="1"/>
</dbReference>
<sequence>MEELALGEALVVKLQLEAAQRARELRSLADSSSSAKMARARKGLAKARSRLERDAHEARAMVEALGSLARSMDRARASLDDALRIWADGWQHDYAQLEENMLDVDDSIGVALEAAQQNVDELLSDEADAARRLADELEDVALEGEVLKDHVASHGMTSAFMDEFHDYEQVVQGQVATAQPRMSQLEARLAQARSPAAFRVGPQLAALRSLMTSLREETRNARRVAAYLRKGAGPGAAIMSKLVGRTRRAKASLDAERRERQDARRRMQSRLSSRDTVSKREYEALEKQYFALEEVLDRERKATRVCDRCRTWEDKVRELRFELAKVKRKQRDSETLERYSSMPFNATTSRGSFGSSVGRLARSSSVVGSPRSGSVCSSAPQSPSSPKFPRHLRGSMSGSGTIPEVVTSGASSSDSSSSGTTSSSGTYMYVYEDEVELYINGANAGGGADAGASDRHALGGSAAPAGGSGMRRSRERRPKPGRGKSVRYGGVEVKEISPEPGDEDKPRSLTAVTNHGASAVRAIALSEVAIDDGRPLASASADGSIKVTMLNANGRAREWLDVSRADASSDGSVAVLEFHPKGMLLAAAGRERTGSKQVGLARIFNWGAGRVLKSIQTTAPVTALRFARDGKQLVLGMRGTVEIYDVRTASLVRKIAIGAQSGVRETVTHMAFGVEDHLLLVGGSFGKVRVYDLRSSEQLTCFQEHVAPLVAIFAPPLPAKGSSHFTVHSLDKRESVLSVDALGVARVWDTVTNSSITEWNVGSGVMAVALAMEEAVLAVAHSDGSLAVLNLTANSLGYSSESLPATQVSADALTSIAYGPNMGILAVGCSDGKVLVGPIPAKE</sequence>
<feature type="compositionally biased region" description="Basic and acidic residues" evidence="3">
    <location>
        <begin position="492"/>
        <end position="507"/>
    </location>
</feature>
<evidence type="ECO:0000256" key="3">
    <source>
        <dbReference type="SAM" id="MobiDB-lite"/>
    </source>
</evidence>
<feature type="compositionally biased region" description="Low complexity" evidence="3">
    <location>
        <begin position="364"/>
        <end position="387"/>
    </location>
</feature>
<feature type="compositionally biased region" description="Low complexity" evidence="3">
    <location>
        <begin position="407"/>
        <end position="424"/>
    </location>
</feature>
<dbReference type="AlphaFoldDB" id="A0A0L0DPA5"/>
<dbReference type="Proteomes" id="UP000054408">
    <property type="component" value="Unassembled WGS sequence"/>
</dbReference>
<dbReference type="InterPro" id="IPR036322">
    <property type="entry name" value="WD40_repeat_dom_sf"/>
</dbReference>
<name>A0A0L0DPA5_THETB</name>
<dbReference type="SMART" id="SM00320">
    <property type="entry name" value="WD40"/>
    <property type="match status" value="6"/>
</dbReference>
<keyword evidence="5" id="KW-1185">Reference proteome</keyword>
<dbReference type="InterPro" id="IPR001680">
    <property type="entry name" value="WD40_rpt"/>
</dbReference>
<keyword evidence="1" id="KW-0853">WD repeat</keyword>
<evidence type="ECO:0000256" key="1">
    <source>
        <dbReference type="ARBA" id="ARBA00022574"/>
    </source>
</evidence>
<dbReference type="RefSeq" id="XP_013753954.1">
    <property type="nucleotide sequence ID" value="XM_013898500.1"/>
</dbReference>
<proteinExistence type="predicted"/>
<dbReference type="PANTHER" id="PTHR19857">
    <property type="entry name" value="MITOCHONDRIAL DIVISION PROTEIN 1-RELATED"/>
    <property type="match status" value="1"/>
</dbReference>
<dbReference type="EMBL" id="GL349486">
    <property type="protein sequence ID" value="KNC54132.1"/>
    <property type="molecule type" value="Genomic_DNA"/>
</dbReference>
<gene>
    <name evidence="4" type="ORF">AMSG_09910</name>
</gene>
<dbReference type="InterPro" id="IPR015943">
    <property type="entry name" value="WD40/YVTN_repeat-like_dom_sf"/>
</dbReference>
<evidence type="ECO:0000313" key="5">
    <source>
        <dbReference type="Proteomes" id="UP000054408"/>
    </source>
</evidence>
<dbReference type="GeneID" id="25568265"/>
<evidence type="ECO:0000256" key="2">
    <source>
        <dbReference type="ARBA" id="ARBA00022737"/>
    </source>
</evidence>
<feature type="region of interest" description="Disordered" evidence="3">
    <location>
        <begin position="364"/>
        <end position="424"/>
    </location>
</feature>
<dbReference type="Gene3D" id="2.130.10.10">
    <property type="entry name" value="YVTN repeat-like/Quinoprotein amine dehydrogenase"/>
    <property type="match status" value="2"/>
</dbReference>